<dbReference type="PROSITE" id="PS51819">
    <property type="entry name" value="VOC"/>
    <property type="match status" value="1"/>
</dbReference>
<dbReference type="Proteomes" id="UP001157017">
    <property type="component" value="Unassembled WGS sequence"/>
</dbReference>
<organism evidence="2 3">
    <name type="scientific">Angustibacter aerolatus</name>
    <dbReference type="NCBI Taxonomy" id="1162965"/>
    <lineage>
        <taxon>Bacteria</taxon>
        <taxon>Bacillati</taxon>
        <taxon>Actinomycetota</taxon>
        <taxon>Actinomycetes</taxon>
        <taxon>Kineosporiales</taxon>
        <taxon>Kineosporiaceae</taxon>
    </lineage>
</organism>
<dbReference type="Pfam" id="PF18029">
    <property type="entry name" value="Glyoxalase_6"/>
    <property type="match status" value="1"/>
</dbReference>
<gene>
    <name evidence="2" type="ORF">GCM10025868_15030</name>
</gene>
<keyword evidence="3" id="KW-1185">Reference proteome</keyword>
<sequence length="145" mass="15586">MDIIRQVVVFDAADLQAESTFWAGMLDGAVFEDDHWHTVVDGDGQWRVGVQAAPDHVPPQWPDGEAQQVHLDLHVTDARAAHEQAIALGARLLQGADDLDADEGHQVYADPAGHPFCLGWGQPSPERLAAFVAEHLGSKGTSAPP</sequence>
<comment type="caution">
    <text evidence="2">The sequence shown here is derived from an EMBL/GenBank/DDBJ whole genome shotgun (WGS) entry which is preliminary data.</text>
</comment>
<feature type="domain" description="VOC" evidence="1">
    <location>
        <begin position="3"/>
        <end position="121"/>
    </location>
</feature>
<evidence type="ECO:0000313" key="2">
    <source>
        <dbReference type="EMBL" id="GMA86253.1"/>
    </source>
</evidence>
<evidence type="ECO:0000313" key="3">
    <source>
        <dbReference type="Proteomes" id="UP001157017"/>
    </source>
</evidence>
<proteinExistence type="predicted"/>
<accession>A0ABQ6JFP2</accession>
<dbReference type="Gene3D" id="3.10.180.10">
    <property type="entry name" value="2,3-Dihydroxybiphenyl 1,2-Dioxygenase, domain 1"/>
    <property type="match status" value="1"/>
</dbReference>
<protein>
    <submittedName>
        <fullName evidence="2">Glyoxalase</fullName>
    </submittedName>
</protein>
<reference evidence="3" key="1">
    <citation type="journal article" date="2019" name="Int. J. Syst. Evol. Microbiol.">
        <title>The Global Catalogue of Microorganisms (GCM) 10K type strain sequencing project: providing services to taxonomists for standard genome sequencing and annotation.</title>
        <authorList>
            <consortium name="The Broad Institute Genomics Platform"/>
            <consortium name="The Broad Institute Genome Sequencing Center for Infectious Disease"/>
            <person name="Wu L."/>
            <person name="Ma J."/>
        </authorList>
    </citation>
    <scope>NUCLEOTIDE SEQUENCE [LARGE SCALE GENOMIC DNA]</scope>
    <source>
        <strain evidence="3">NBRC 108730</strain>
    </source>
</reference>
<dbReference type="PANTHER" id="PTHR35908:SF1">
    <property type="entry name" value="CONSERVED PROTEIN"/>
    <property type="match status" value="1"/>
</dbReference>
<name>A0ABQ6JFP2_9ACTN</name>
<dbReference type="PANTHER" id="PTHR35908">
    <property type="entry name" value="HYPOTHETICAL FUSION PROTEIN"/>
    <property type="match status" value="1"/>
</dbReference>
<evidence type="ECO:0000259" key="1">
    <source>
        <dbReference type="PROSITE" id="PS51819"/>
    </source>
</evidence>
<dbReference type="SUPFAM" id="SSF54593">
    <property type="entry name" value="Glyoxalase/Bleomycin resistance protein/Dihydroxybiphenyl dioxygenase"/>
    <property type="match status" value="1"/>
</dbReference>
<dbReference type="InterPro" id="IPR041581">
    <property type="entry name" value="Glyoxalase_6"/>
</dbReference>
<dbReference type="InterPro" id="IPR037523">
    <property type="entry name" value="VOC_core"/>
</dbReference>
<dbReference type="InterPro" id="IPR029068">
    <property type="entry name" value="Glyas_Bleomycin-R_OHBP_Dase"/>
</dbReference>
<dbReference type="EMBL" id="BSUZ01000001">
    <property type="protein sequence ID" value="GMA86253.1"/>
    <property type="molecule type" value="Genomic_DNA"/>
</dbReference>